<gene>
    <name evidence="8" type="ORF">EV200_106225</name>
    <name evidence="7" type="ORF">GCM10011413_35180</name>
</gene>
<feature type="domain" description="TonB-dependent receptor-like beta-barrel" evidence="5">
    <location>
        <begin position="637"/>
        <end position="1029"/>
    </location>
</feature>
<comment type="caution">
    <text evidence="8">The sequence shown here is derived from an EMBL/GenBank/DDBJ whole genome shotgun (WGS) entry which is preliminary data.</text>
</comment>
<keyword evidence="3" id="KW-0998">Cell outer membrane</keyword>
<dbReference type="EMBL" id="SLWO01000006">
    <property type="protein sequence ID" value="TCO22583.1"/>
    <property type="molecule type" value="Genomic_DNA"/>
</dbReference>
<keyword evidence="8" id="KW-0675">Receptor</keyword>
<dbReference type="InterPro" id="IPR008969">
    <property type="entry name" value="CarboxyPept-like_regulatory"/>
</dbReference>
<dbReference type="SUPFAM" id="SSF56935">
    <property type="entry name" value="Porins"/>
    <property type="match status" value="1"/>
</dbReference>
<accession>A0A4R2H7W7</accession>
<evidence type="ECO:0000256" key="1">
    <source>
        <dbReference type="ARBA" id="ARBA00004442"/>
    </source>
</evidence>
<evidence type="ECO:0000256" key="4">
    <source>
        <dbReference type="RuleBase" id="RU003357"/>
    </source>
</evidence>
<reference evidence="7" key="4">
    <citation type="submission" date="2024-05" db="EMBL/GenBank/DDBJ databases">
        <authorList>
            <person name="Sun Q."/>
            <person name="Zhou Y."/>
        </authorList>
    </citation>
    <scope>NUCLEOTIDE SEQUENCE</scope>
    <source>
        <strain evidence="7">CGMCC 1.15644</strain>
    </source>
</reference>
<dbReference type="InterPro" id="IPR000531">
    <property type="entry name" value="Beta-barrel_TonB"/>
</dbReference>
<reference evidence="7" key="1">
    <citation type="journal article" date="2014" name="Int. J. Syst. Evol. Microbiol.">
        <title>Complete genome of a new Firmicutes species belonging to the dominant human colonic microbiota ('Ruminococcus bicirculans') reveals two chromosomes and a selective capacity to utilize plant glucans.</title>
        <authorList>
            <consortium name="NISC Comparative Sequencing Program"/>
            <person name="Wegmann U."/>
            <person name="Louis P."/>
            <person name="Goesmann A."/>
            <person name="Henrissat B."/>
            <person name="Duncan S.H."/>
            <person name="Flint H.J."/>
        </authorList>
    </citation>
    <scope>NUCLEOTIDE SEQUENCE</scope>
    <source>
        <strain evidence="7">CGMCC 1.15644</strain>
    </source>
</reference>
<dbReference type="InterPro" id="IPR037066">
    <property type="entry name" value="Plug_dom_sf"/>
</dbReference>
<evidence type="ECO:0000313" key="7">
    <source>
        <dbReference type="EMBL" id="GGE65674.1"/>
    </source>
</evidence>
<feature type="domain" description="TonB-dependent receptor plug" evidence="6">
    <location>
        <begin position="248"/>
        <end position="334"/>
    </location>
</feature>
<reference evidence="8 9" key="3">
    <citation type="submission" date="2019-03" db="EMBL/GenBank/DDBJ databases">
        <title>Genomic Encyclopedia of Type Strains, Phase IV (KMG-IV): sequencing the most valuable type-strain genomes for metagenomic binning, comparative biology and taxonomic classification.</title>
        <authorList>
            <person name="Goeker M."/>
        </authorList>
    </citation>
    <scope>NUCLEOTIDE SEQUENCE [LARGE SCALE GENOMIC DNA]</scope>
    <source>
        <strain evidence="8 9">DSM 103236</strain>
    </source>
</reference>
<dbReference type="AlphaFoldDB" id="A0A4R2H7W7"/>
<evidence type="ECO:0000259" key="6">
    <source>
        <dbReference type="Pfam" id="PF07715"/>
    </source>
</evidence>
<evidence type="ECO:0000256" key="2">
    <source>
        <dbReference type="ARBA" id="ARBA00023136"/>
    </source>
</evidence>
<dbReference type="EMBL" id="BMJO01000006">
    <property type="protein sequence ID" value="GGE65674.1"/>
    <property type="molecule type" value="Genomic_DNA"/>
</dbReference>
<dbReference type="Pfam" id="PF13715">
    <property type="entry name" value="CarbopepD_reg_2"/>
    <property type="match status" value="1"/>
</dbReference>
<keyword evidence="10" id="KW-1185">Reference proteome</keyword>
<dbReference type="RefSeq" id="WP_132534540.1">
    <property type="nucleotide sequence ID" value="NZ_BMJO01000006.1"/>
</dbReference>
<dbReference type="PANTHER" id="PTHR40980">
    <property type="entry name" value="PLUG DOMAIN-CONTAINING PROTEIN"/>
    <property type="match status" value="1"/>
</dbReference>
<dbReference type="InterPro" id="IPR012910">
    <property type="entry name" value="Plug_dom"/>
</dbReference>
<dbReference type="Proteomes" id="UP000622648">
    <property type="component" value="Unassembled WGS sequence"/>
</dbReference>
<dbReference type="InterPro" id="IPR036942">
    <property type="entry name" value="Beta-barrel_TonB_sf"/>
</dbReference>
<keyword evidence="4" id="KW-0798">TonB box</keyword>
<protein>
    <submittedName>
        <fullName evidence="7 8">TonB-dependent receptor</fullName>
    </submittedName>
</protein>
<name>A0A4R2H7W7_9SPHI</name>
<proteinExistence type="inferred from homology"/>
<keyword evidence="2 4" id="KW-0472">Membrane</keyword>
<sequence>MRIKKHLDPIKIGFYENIKKYIINLNYSKGLATLLLFTLCFNLATARGLTQNATSGGLSIKITELSISEALSLLEKRSGFLINYNKSIFSQKDKISLDIKNMAFEPILKRILSGTRVAYRFADAQTILLYKLPDPVKPGLISGKIFDEKGETLPGASVKIIETGKATQTASDGSYSLSVEPGNYTLEISYISFTTQRISNVNVRADKNTPLDISLKPDTKGLQEVVVTASYKKASVEGLLTRQKNASEISNGISAEQISRTPDRNIGESLKRISGVNTVENKFVIVRGIGERYNSAQLDGVTLPSTEAQTRNFSFDLIPSNLVDNVVVSKTATPDMNTSFGGGLIQINTKDIPAENFIGFTAGTSYNDQSTGKDFFSHKRGKYDYLGFDDGRRDFPEGLQQTDRGTAPNTSLSNEEYQKKIDDQSKKFKNDNFSIYKYKTAPTQNYQFSIGRLIKLDTANQNRLGIIGSVTYRNTQTINQIDQVRRSDWYLNYNNAGAKYIFNTTLGALLNVGLKLGSNRFSLRNTYTHFYNNELLRITGYDNNDGANFISAGIPPSRIQEVDDPTFTDLLQNKLNGQHQLGKVKLEWNLARTAIERKEKDIGIATSVPRLIGNEYLYFYDTSPFIQGNILPTSRHNYSNSERNYSWSVDASTPFNIGKLRNTLKTGYFGVTKKGTFNWQIAALANSANLADSLRYIPISEMANPANFGANGYNYAINSYFLNGYEGNSKTHAGYIMLDDRLSDKIRLVWGIRAEYYKYTELRNDINIRGGSEFVLPTEKKWQWLPSANLTYIPITDLNIRAAASSTVIRPELMDNSQFFRYDPNLGSLFGNQGLVSTKINNYDLKAEWFPGLGEIISAGAFYKRFDQPTELTFILVNGNINYYIKNADQAKVYGLEFELRKNLNFITDNQILSKITAYGNVTLQKSSVVGTYKITNPDGPSLPDISVPTKQSRPMYGQSPYLVNLGLQYTGDFLGLNIIYNKSGYKTYIVSPYFNQIEYEQPRAQIDLQISYRFLKKKLEIKLNASNLLNRASAFYVNTGSYENNPDYAAGRDDISERLRLKPGFTNKYEEGDELRYRQVFGRTYSTSISYNF</sequence>
<evidence type="ECO:0000313" key="10">
    <source>
        <dbReference type="Proteomes" id="UP000622648"/>
    </source>
</evidence>
<dbReference type="GO" id="GO:0009279">
    <property type="term" value="C:cell outer membrane"/>
    <property type="evidence" value="ECO:0007669"/>
    <property type="project" value="UniProtKB-SubCell"/>
</dbReference>
<dbReference type="Pfam" id="PF07715">
    <property type="entry name" value="Plug"/>
    <property type="match status" value="1"/>
</dbReference>
<dbReference type="Gene3D" id="2.40.170.20">
    <property type="entry name" value="TonB-dependent receptor, beta-barrel domain"/>
    <property type="match status" value="1"/>
</dbReference>
<evidence type="ECO:0000256" key="3">
    <source>
        <dbReference type="ARBA" id="ARBA00023237"/>
    </source>
</evidence>
<evidence type="ECO:0000313" key="8">
    <source>
        <dbReference type="EMBL" id="TCO22583.1"/>
    </source>
</evidence>
<dbReference type="Proteomes" id="UP000295684">
    <property type="component" value="Unassembled WGS sequence"/>
</dbReference>
<dbReference type="Gene3D" id="2.60.40.1120">
    <property type="entry name" value="Carboxypeptidase-like, regulatory domain"/>
    <property type="match status" value="1"/>
</dbReference>
<comment type="subcellular location">
    <subcellularLocation>
        <location evidence="1 4">Cell outer membrane</location>
    </subcellularLocation>
</comment>
<evidence type="ECO:0000313" key="9">
    <source>
        <dbReference type="Proteomes" id="UP000295684"/>
    </source>
</evidence>
<dbReference type="SUPFAM" id="SSF49464">
    <property type="entry name" value="Carboxypeptidase regulatory domain-like"/>
    <property type="match status" value="1"/>
</dbReference>
<dbReference type="Pfam" id="PF00593">
    <property type="entry name" value="TonB_dep_Rec_b-barrel"/>
    <property type="match status" value="1"/>
</dbReference>
<evidence type="ECO:0000259" key="5">
    <source>
        <dbReference type="Pfam" id="PF00593"/>
    </source>
</evidence>
<organism evidence="8 9">
    <name type="scientific">Pedobacter psychrotolerans</name>
    <dbReference type="NCBI Taxonomy" id="1843235"/>
    <lineage>
        <taxon>Bacteria</taxon>
        <taxon>Pseudomonadati</taxon>
        <taxon>Bacteroidota</taxon>
        <taxon>Sphingobacteriia</taxon>
        <taxon>Sphingobacteriales</taxon>
        <taxon>Sphingobacteriaceae</taxon>
        <taxon>Pedobacter</taxon>
    </lineage>
</organism>
<dbReference type="OrthoDB" id="9768470at2"/>
<dbReference type="Gene3D" id="2.170.130.10">
    <property type="entry name" value="TonB-dependent receptor, plug domain"/>
    <property type="match status" value="1"/>
</dbReference>
<comment type="similarity">
    <text evidence="4">Belongs to the TonB-dependent receptor family.</text>
</comment>
<reference evidence="10" key="2">
    <citation type="journal article" date="2019" name="Int. J. Syst. Evol. Microbiol.">
        <title>The Global Catalogue of Microorganisms (GCM) 10K type strain sequencing project: providing services to taxonomists for standard genome sequencing and annotation.</title>
        <authorList>
            <consortium name="The Broad Institute Genomics Platform"/>
            <consortium name="The Broad Institute Genome Sequencing Center for Infectious Disease"/>
            <person name="Wu L."/>
            <person name="Ma J."/>
        </authorList>
    </citation>
    <scope>NUCLEOTIDE SEQUENCE [LARGE SCALE GENOMIC DNA]</scope>
    <source>
        <strain evidence="10">CGMCC 1.15644</strain>
    </source>
</reference>
<dbReference type="PANTHER" id="PTHR40980:SF4">
    <property type="entry name" value="TONB-DEPENDENT RECEPTOR-LIKE BETA-BARREL DOMAIN-CONTAINING PROTEIN"/>
    <property type="match status" value="1"/>
</dbReference>